<dbReference type="Pfam" id="PF01494">
    <property type="entry name" value="FAD_binding_3"/>
    <property type="match status" value="1"/>
</dbReference>
<dbReference type="EMBL" id="NMUL01000083">
    <property type="protein sequence ID" value="OXM59433.1"/>
    <property type="molecule type" value="Genomic_DNA"/>
</dbReference>
<dbReference type="InterPro" id="IPR036188">
    <property type="entry name" value="FAD/NAD-bd_sf"/>
</dbReference>
<dbReference type="InterPro" id="IPR050641">
    <property type="entry name" value="RIFMO-like"/>
</dbReference>
<dbReference type="Proteomes" id="UP000215199">
    <property type="component" value="Unassembled WGS sequence"/>
</dbReference>
<keyword evidence="3" id="KW-0274">FAD</keyword>
<organism evidence="5 6">
    <name type="scientific">Amycolatopsis vastitatis</name>
    <dbReference type="NCBI Taxonomy" id="1905142"/>
    <lineage>
        <taxon>Bacteria</taxon>
        <taxon>Bacillati</taxon>
        <taxon>Actinomycetota</taxon>
        <taxon>Actinomycetes</taxon>
        <taxon>Pseudonocardiales</taxon>
        <taxon>Pseudonocardiaceae</taxon>
        <taxon>Amycolatopsis</taxon>
    </lineage>
</organism>
<proteinExistence type="predicted"/>
<dbReference type="Gene3D" id="3.30.70.2450">
    <property type="match status" value="1"/>
</dbReference>
<dbReference type="RefSeq" id="WP_093954223.1">
    <property type="nucleotide sequence ID" value="NZ_NMUL01000083.1"/>
</dbReference>
<comment type="cofactor">
    <cofactor evidence="1">
        <name>FAD</name>
        <dbReference type="ChEBI" id="CHEBI:57692"/>
    </cofactor>
</comment>
<dbReference type="PRINTS" id="PR00420">
    <property type="entry name" value="RNGMNOXGNASE"/>
</dbReference>
<comment type="caution">
    <text evidence="5">The sequence shown here is derived from an EMBL/GenBank/DDBJ whole genome shotgun (WGS) entry which is preliminary data.</text>
</comment>
<dbReference type="SUPFAM" id="SSF51905">
    <property type="entry name" value="FAD/NAD(P)-binding domain"/>
    <property type="match status" value="1"/>
</dbReference>
<gene>
    <name evidence="5" type="ORF">CF165_47690</name>
</gene>
<dbReference type="OrthoDB" id="4141215at2"/>
<dbReference type="GO" id="GO:0071949">
    <property type="term" value="F:FAD binding"/>
    <property type="evidence" value="ECO:0007669"/>
    <property type="project" value="InterPro"/>
</dbReference>
<sequence>MDELTAEVVVAGAGPTGLMLANELALAGVDVLVLERMHERTGLSKALNLQPRTAEILDLRGLLGRAEDRSFATVADGHFSVIPVSYTGWDTRHPYQLGIPQAEVEAALEERLAEQGVRVRRGHELTGFSQDAEGVTITAGGIRVRAAYLVGCDGGRSAVRKALNLRFEGIEGRGHGVSADVLFESPPPGAPTKWRSMANMVTSKSPGKFVGIIPLAEPNLYRVTFGDRLNRPRNLRAEVTDDEVREAVHERFGPEAKLAKIRWASRFSDDSRLAARYRVGRVFLAGDAAHIHFPAGGQGLNLGIQDAMNLGWKLAAELHNQAPPTLLDTYEAERREVAKQVLDNIAAQNALVPLNENQRALRALFRTLTELPEVEHHLSGMISGLSIRYETKETHPAAGARLPDFPTPEGHASDVFHKGKFVLLTTTPTPPPHPHPEVVVAKVPKLPWPDLTRILVRPDGYVANTTGATTGWLTT</sequence>
<evidence type="ECO:0000256" key="1">
    <source>
        <dbReference type="ARBA" id="ARBA00001974"/>
    </source>
</evidence>
<evidence type="ECO:0000256" key="2">
    <source>
        <dbReference type="ARBA" id="ARBA00022630"/>
    </source>
</evidence>
<reference evidence="6" key="1">
    <citation type="submission" date="2017-07" db="EMBL/GenBank/DDBJ databases">
        <title>Comparative genome mining reveals phylogenetic distribution patterns of secondary metabolites in Amycolatopsis.</title>
        <authorList>
            <person name="Adamek M."/>
            <person name="Alanjary M."/>
            <person name="Sales-Ortells H."/>
            <person name="Goodfellow M."/>
            <person name="Bull A.T."/>
            <person name="Kalinowski J."/>
            <person name="Ziemert N."/>
        </authorList>
    </citation>
    <scope>NUCLEOTIDE SEQUENCE [LARGE SCALE GENOMIC DNA]</scope>
    <source>
        <strain evidence="6">H5</strain>
    </source>
</reference>
<evidence type="ECO:0000313" key="6">
    <source>
        <dbReference type="Proteomes" id="UP000215199"/>
    </source>
</evidence>
<dbReference type="PANTHER" id="PTHR43004">
    <property type="entry name" value="TRK SYSTEM POTASSIUM UPTAKE PROTEIN"/>
    <property type="match status" value="1"/>
</dbReference>
<dbReference type="GO" id="GO:0016709">
    <property type="term" value="F:oxidoreductase activity, acting on paired donors, with incorporation or reduction of molecular oxygen, NAD(P)H as one donor, and incorporation of one atom of oxygen"/>
    <property type="evidence" value="ECO:0007669"/>
    <property type="project" value="UniProtKB-ARBA"/>
</dbReference>
<name>A0A229SKQ5_9PSEU</name>
<evidence type="ECO:0000313" key="5">
    <source>
        <dbReference type="EMBL" id="OXM59433.1"/>
    </source>
</evidence>
<evidence type="ECO:0000256" key="3">
    <source>
        <dbReference type="ARBA" id="ARBA00022827"/>
    </source>
</evidence>
<dbReference type="InterPro" id="IPR002938">
    <property type="entry name" value="FAD-bd"/>
</dbReference>
<feature type="domain" description="FAD-binding" evidence="4">
    <location>
        <begin position="6"/>
        <end position="344"/>
    </location>
</feature>
<protein>
    <submittedName>
        <fullName evidence="5">FAD-dependent oxidoreductase</fullName>
    </submittedName>
</protein>
<keyword evidence="2" id="KW-0285">Flavoprotein</keyword>
<dbReference type="PANTHER" id="PTHR43004:SF19">
    <property type="entry name" value="BINDING MONOOXYGENASE, PUTATIVE (JCVI)-RELATED"/>
    <property type="match status" value="1"/>
</dbReference>
<dbReference type="AlphaFoldDB" id="A0A229SKQ5"/>
<accession>A0A229SKQ5</accession>
<dbReference type="Gene3D" id="3.50.50.60">
    <property type="entry name" value="FAD/NAD(P)-binding domain"/>
    <property type="match status" value="1"/>
</dbReference>
<keyword evidence="6" id="KW-1185">Reference proteome</keyword>
<dbReference type="Gene3D" id="3.40.30.120">
    <property type="match status" value="1"/>
</dbReference>
<evidence type="ECO:0000259" key="4">
    <source>
        <dbReference type="Pfam" id="PF01494"/>
    </source>
</evidence>